<dbReference type="GO" id="GO:0005666">
    <property type="term" value="C:RNA polymerase III complex"/>
    <property type="evidence" value="ECO:0007669"/>
    <property type="project" value="TreeGrafter"/>
</dbReference>
<dbReference type="HAMAP" id="MF_00261">
    <property type="entry name" value="RNApol_arch_Rpo11"/>
    <property type="match status" value="1"/>
</dbReference>
<evidence type="ECO:0000256" key="2">
    <source>
        <dbReference type="ARBA" id="ARBA00022478"/>
    </source>
</evidence>
<dbReference type="Pfam" id="PF13656">
    <property type="entry name" value="RNA_pol_L_2"/>
    <property type="match status" value="1"/>
</dbReference>
<dbReference type="InterPro" id="IPR008193">
    <property type="entry name" value="RNA_pol_Rpb11_13-16kDa_CS"/>
</dbReference>
<dbReference type="InterPro" id="IPR022905">
    <property type="entry name" value="Rpo11-like"/>
</dbReference>
<evidence type="ECO:0000256" key="1">
    <source>
        <dbReference type="ARBA" id="ARBA00004123"/>
    </source>
</evidence>
<accession>A0AA38IMF7</accession>
<keyword evidence="4" id="KW-0539">Nucleus</keyword>
<dbReference type="InterPro" id="IPR036603">
    <property type="entry name" value="RBP11-like"/>
</dbReference>
<sequence length="105" mass="11855">MPITQLLGTKDTNDSCRTFIFQGEGHTLGNALRCVISGYPDVEFCAYTVPHPMEHSMHFRIQMKKGRAVDALKRGLEDLVAVSDHILDEFSREKQAFDGRQELST</sequence>
<dbReference type="GO" id="GO:0006383">
    <property type="term" value="P:transcription by RNA polymerase III"/>
    <property type="evidence" value="ECO:0007669"/>
    <property type="project" value="TreeGrafter"/>
</dbReference>
<dbReference type="GO" id="GO:0006362">
    <property type="term" value="P:transcription elongation by RNA polymerase I"/>
    <property type="evidence" value="ECO:0007669"/>
    <property type="project" value="TreeGrafter"/>
</dbReference>
<evidence type="ECO:0000256" key="4">
    <source>
        <dbReference type="ARBA" id="ARBA00023242"/>
    </source>
</evidence>
<dbReference type="InterPro" id="IPR033898">
    <property type="entry name" value="RNAP_AC19"/>
</dbReference>
<dbReference type="GO" id="GO:0003899">
    <property type="term" value="F:DNA-directed RNA polymerase activity"/>
    <property type="evidence" value="ECO:0007669"/>
    <property type="project" value="InterPro"/>
</dbReference>
<dbReference type="Gene3D" id="3.30.1360.10">
    <property type="entry name" value="RNA polymerase, RBP11-like subunit"/>
    <property type="match status" value="1"/>
</dbReference>
<dbReference type="EMBL" id="JALNTZ010000003">
    <property type="protein sequence ID" value="KAJ3658255.1"/>
    <property type="molecule type" value="Genomic_DNA"/>
</dbReference>
<dbReference type="GO" id="GO:0046983">
    <property type="term" value="F:protein dimerization activity"/>
    <property type="evidence" value="ECO:0007669"/>
    <property type="project" value="InterPro"/>
</dbReference>
<comment type="similarity">
    <text evidence="5">Belongs to the archaeal Rpo11/eukaryotic RPB11/RPC19 RNA polymerase subunit family.</text>
</comment>
<keyword evidence="2" id="KW-0240">DNA-directed RNA polymerase</keyword>
<comment type="caution">
    <text evidence="8">The sequence shown here is derived from an EMBL/GenBank/DDBJ whole genome shotgun (WGS) entry which is preliminary data.</text>
</comment>
<proteinExistence type="inferred from homology"/>
<dbReference type="PANTHER" id="PTHR13946:SF28">
    <property type="entry name" value="DNA-DIRECTED RNA POLYMERASES I AND III SUBUNIT RPAC2"/>
    <property type="match status" value="1"/>
</dbReference>
<evidence type="ECO:0000256" key="5">
    <source>
        <dbReference type="ARBA" id="ARBA00025751"/>
    </source>
</evidence>
<dbReference type="SUPFAM" id="SSF55257">
    <property type="entry name" value="RBP11-like subunits of RNA polymerase"/>
    <property type="match status" value="1"/>
</dbReference>
<organism evidence="8 9">
    <name type="scientific">Zophobas morio</name>
    <dbReference type="NCBI Taxonomy" id="2755281"/>
    <lineage>
        <taxon>Eukaryota</taxon>
        <taxon>Metazoa</taxon>
        <taxon>Ecdysozoa</taxon>
        <taxon>Arthropoda</taxon>
        <taxon>Hexapoda</taxon>
        <taxon>Insecta</taxon>
        <taxon>Pterygota</taxon>
        <taxon>Neoptera</taxon>
        <taxon>Endopterygota</taxon>
        <taxon>Coleoptera</taxon>
        <taxon>Polyphaga</taxon>
        <taxon>Cucujiformia</taxon>
        <taxon>Tenebrionidae</taxon>
        <taxon>Zophobas</taxon>
    </lineage>
</organism>
<evidence type="ECO:0000259" key="7">
    <source>
        <dbReference type="Pfam" id="PF13656"/>
    </source>
</evidence>
<reference evidence="8" key="1">
    <citation type="journal article" date="2023" name="G3 (Bethesda)">
        <title>Whole genome assemblies of Zophobas morio and Tenebrio molitor.</title>
        <authorList>
            <person name="Kaur S."/>
            <person name="Stinson S.A."/>
            <person name="diCenzo G.C."/>
        </authorList>
    </citation>
    <scope>NUCLEOTIDE SEQUENCE</scope>
    <source>
        <strain evidence="8">QUZm001</strain>
    </source>
</reference>
<evidence type="ECO:0000313" key="8">
    <source>
        <dbReference type="EMBL" id="KAJ3658255.1"/>
    </source>
</evidence>
<evidence type="ECO:0000313" key="9">
    <source>
        <dbReference type="Proteomes" id="UP001168821"/>
    </source>
</evidence>
<feature type="domain" description="DNA-directed RNA polymerase RBP11-like dimerisation" evidence="7">
    <location>
        <begin position="17"/>
        <end position="88"/>
    </location>
</feature>
<dbReference type="Proteomes" id="UP001168821">
    <property type="component" value="Unassembled WGS sequence"/>
</dbReference>
<evidence type="ECO:0000256" key="3">
    <source>
        <dbReference type="ARBA" id="ARBA00023163"/>
    </source>
</evidence>
<keyword evidence="9" id="KW-1185">Reference proteome</keyword>
<dbReference type="AlphaFoldDB" id="A0AA38IMF7"/>
<dbReference type="PANTHER" id="PTHR13946">
    <property type="entry name" value="DNA-DIRECTED RNA POLYMERASE I,II,III"/>
    <property type="match status" value="1"/>
</dbReference>
<dbReference type="CDD" id="cd07029">
    <property type="entry name" value="RNAP_I_III_AC19"/>
    <property type="match status" value="1"/>
</dbReference>
<protein>
    <recommendedName>
        <fullName evidence="6">DNA-directed RNA polymerase I subunit D</fullName>
    </recommendedName>
</protein>
<comment type="subcellular location">
    <subcellularLocation>
        <location evidence="1">Nucleus</location>
    </subcellularLocation>
</comment>
<dbReference type="InterPro" id="IPR009025">
    <property type="entry name" value="RBP11-like_dimer"/>
</dbReference>
<keyword evidence="3" id="KW-0804">Transcription</keyword>
<dbReference type="GO" id="GO:0003677">
    <property type="term" value="F:DNA binding"/>
    <property type="evidence" value="ECO:0007669"/>
    <property type="project" value="InterPro"/>
</dbReference>
<gene>
    <name evidence="8" type="ORF">Zmor_010007</name>
</gene>
<name>A0AA38IMF7_9CUCU</name>
<evidence type="ECO:0000256" key="6">
    <source>
        <dbReference type="ARBA" id="ARBA00031757"/>
    </source>
</evidence>
<dbReference type="PROSITE" id="PS01154">
    <property type="entry name" value="RNA_POL_L_13KD"/>
    <property type="match status" value="1"/>
</dbReference>
<dbReference type="GO" id="GO:0005736">
    <property type="term" value="C:RNA polymerase I complex"/>
    <property type="evidence" value="ECO:0007669"/>
    <property type="project" value="TreeGrafter"/>
</dbReference>